<protein>
    <submittedName>
        <fullName evidence="1">Uncharacterized protein</fullName>
    </submittedName>
</protein>
<dbReference type="EMBL" id="CP075566">
    <property type="protein sequence ID" value="QVW27040.1"/>
    <property type="molecule type" value="Genomic_DNA"/>
</dbReference>
<evidence type="ECO:0000313" key="2">
    <source>
        <dbReference type="Proteomes" id="UP000681155"/>
    </source>
</evidence>
<evidence type="ECO:0000313" key="1">
    <source>
        <dbReference type="EMBL" id="QVW27040.1"/>
    </source>
</evidence>
<proteinExistence type="predicted"/>
<gene>
    <name evidence="1" type="ORF">KJF94_12420</name>
</gene>
<name>A0ABX8F5L5_9PSED</name>
<accession>A0ABX8F5L5</accession>
<keyword evidence="2" id="KW-1185">Reference proteome</keyword>
<sequence>MKRHLVLGAVVLVGLAVYASDLFAEDKEAVQAFDTVQKVFQSQSPRCIFVTHFKRCAEARGPCPVAGS</sequence>
<dbReference type="Proteomes" id="UP000681155">
    <property type="component" value="Chromosome"/>
</dbReference>
<reference evidence="1 2" key="1">
    <citation type="submission" date="2021-05" db="EMBL/GenBank/DDBJ databases">
        <title>Complete genome of the cytokinin-producing biocontrol strain Pseudomonas fluorescens G20-18.</title>
        <authorList>
            <person name="Nielsen T.K."/>
            <person name="Mekureyaw M.F."/>
            <person name="Hansen L.H."/>
            <person name="Nicolaisen M.H."/>
            <person name="Roitsch T.G."/>
            <person name="Hennessy R.C."/>
        </authorList>
    </citation>
    <scope>NUCLEOTIDE SEQUENCE [LARGE SCALE GENOMIC DNA]</scope>
    <source>
        <strain evidence="1 2">G20-18</strain>
    </source>
</reference>
<dbReference type="RefSeq" id="WP_214384987.1">
    <property type="nucleotide sequence ID" value="NZ_CP075566.1"/>
</dbReference>
<organism evidence="1 2">
    <name type="scientific">Pseudomonas hormoni</name>
    <dbReference type="NCBI Taxonomy" id="3093767"/>
    <lineage>
        <taxon>Bacteria</taxon>
        <taxon>Pseudomonadati</taxon>
        <taxon>Pseudomonadota</taxon>
        <taxon>Gammaproteobacteria</taxon>
        <taxon>Pseudomonadales</taxon>
        <taxon>Pseudomonadaceae</taxon>
        <taxon>Pseudomonas</taxon>
    </lineage>
</organism>